<dbReference type="STRING" id="997296.PB1_09752"/>
<dbReference type="AlphaFoldDB" id="I3E2B4"/>
<keyword evidence="2" id="KW-1185">Reference proteome</keyword>
<evidence type="ECO:0000313" key="2">
    <source>
        <dbReference type="Proteomes" id="UP000010523"/>
    </source>
</evidence>
<dbReference type="NCBIfam" id="TIGR04383">
    <property type="entry name" value="acidic_w_LPXTA"/>
    <property type="match status" value="1"/>
</dbReference>
<dbReference type="PATRIC" id="fig|997296.3.peg.2066"/>
<dbReference type="RefSeq" id="WP_003352124.1">
    <property type="nucleotide sequence ID" value="NZ_AFEU01000002.1"/>
</dbReference>
<protein>
    <submittedName>
        <fullName evidence="1">Uncharacterized protein</fullName>
    </submittedName>
</protein>
<gene>
    <name evidence="1" type="ORF">PB1_09752</name>
</gene>
<proteinExistence type="predicted"/>
<organism evidence="1 2">
    <name type="scientific">Bacillus methanolicus PB1</name>
    <dbReference type="NCBI Taxonomy" id="997296"/>
    <lineage>
        <taxon>Bacteria</taxon>
        <taxon>Bacillati</taxon>
        <taxon>Bacillota</taxon>
        <taxon>Bacilli</taxon>
        <taxon>Bacillales</taxon>
        <taxon>Bacillaceae</taxon>
        <taxon>Bacillus</taxon>
    </lineage>
</organism>
<accession>I3E2B4</accession>
<sequence length="238" mass="27472">MILLGFSTMLFIKIKVQLFYSISKIITILSKKFFLKYIYLDFNNKLQMVADLGITDEEIDTLITHFMSLNLEDPAILDKMMELENRMMALGDFESADELTEEQLDELMNIMQEMMDLFQMDAEFFLVKGDDRIALSTEEMMLLEDTKGYDLLIELYSTKGDFLADILITADMFSSELLEDTVSDMNQAEEIIKKQEPIKVKSQKTQKNHKTIKTIKGGKLPNTAGNYSDWLLSQQALF</sequence>
<dbReference type="Proteomes" id="UP000010523">
    <property type="component" value="Unassembled WGS sequence"/>
</dbReference>
<dbReference type="EMBL" id="AFEU01000002">
    <property type="protein sequence ID" value="EIJ80635.1"/>
    <property type="molecule type" value="Genomic_DNA"/>
</dbReference>
<dbReference type="OrthoDB" id="2718583at2"/>
<evidence type="ECO:0000313" key="1">
    <source>
        <dbReference type="EMBL" id="EIJ80635.1"/>
    </source>
</evidence>
<dbReference type="eggNOG" id="COG0402">
    <property type="taxonomic scope" value="Bacteria"/>
</dbReference>
<name>I3E2B4_BACMT</name>
<comment type="caution">
    <text evidence="1">The sequence shown here is derived from an EMBL/GenBank/DDBJ whole genome shotgun (WGS) entry which is preliminary data.</text>
</comment>
<reference evidence="1 2" key="1">
    <citation type="journal article" date="2012" name="Appl. Environ. Microbiol.">
        <title>Genome Sequence of Thermotolerant Bacillus methanolicus: Features and Regulation Related to Methylotrophy and Production of L-Lysine and L-Glutamate from Methanol.</title>
        <authorList>
            <person name="Heggeset T.M."/>
            <person name="Krog A."/>
            <person name="Balzer S."/>
            <person name="Wentzel A."/>
            <person name="Ellingsen T.E."/>
            <person name="Brautaset T."/>
        </authorList>
    </citation>
    <scope>NUCLEOTIDE SEQUENCE [LARGE SCALE GENOMIC DNA]</scope>
    <source>
        <strain evidence="1 2">PB1</strain>
    </source>
</reference>
<dbReference type="InterPro" id="IPR030832">
    <property type="entry name" value="Acidic_LPXTA"/>
</dbReference>